<reference evidence="2 3" key="1">
    <citation type="submission" date="2018-11" db="EMBL/GenBank/DDBJ databases">
        <title>Sequencing the genomes of 1000 actinobacteria strains.</title>
        <authorList>
            <person name="Klenk H.-P."/>
        </authorList>
    </citation>
    <scope>NUCLEOTIDE SEQUENCE [LARGE SCALE GENOMIC DNA]</scope>
    <source>
        <strain evidence="2 3">DSM 14012</strain>
    </source>
</reference>
<gene>
    <name evidence="2" type="ORF">EDD42_3304</name>
</gene>
<evidence type="ECO:0000313" key="3">
    <source>
        <dbReference type="Proteomes" id="UP000266915"/>
    </source>
</evidence>
<dbReference type="Proteomes" id="UP000266915">
    <property type="component" value="Unassembled WGS sequence"/>
</dbReference>
<protein>
    <submittedName>
        <fullName evidence="2">Uncharacterized protein</fullName>
    </submittedName>
</protein>
<evidence type="ECO:0000313" key="2">
    <source>
        <dbReference type="EMBL" id="ROR83198.1"/>
    </source>
</evidence>
<feature type="compositionally biased region" description="Polar residues" evidence="1">
    <location>
        <begin position="7"/>
        <end position="19"/>
    </location>
</feature>
<feature type="region of interest" description="Disordered" evidence="1">
    <location>
        <begin position="78"/>
        <end position="101"/>
    </location>
</feature>
<dbReference type="AlphaFoldDB" id="A0A3N2C6R6"/>
<sequence>MTDAEQTDATTPDATTSGAPETIGATEETLGARGDDSSTSASKDPEDWVTGDEPMTGPQRSYLDTLAREAGEELPADLTKAQASEHIDRLQNATGRGQSGS</sequence>
<dbReference type="InterPro" id="IPR021425">
    <property type="entry name" value="DUF3072"/>
</dbReference>
<proteinExistence type="predicted"/>
<feature type="region of interest" description="Disordered" evidence="1">
    <location>
        <begin position="1"/>
        <end position="60"/>
    </location>
</feature>
<comment type="caution">
    <text evidence="2">The sequence shown here is derived from an EMBL/GenBank/DDBJ whole genome shotgun (WGS) entry which is preliminary data.</text>
</comment>
<feature type="compositionally biased region" description="Polar residues" evidence="1">
    <location>
        <begin position="91"/>
        <end position="101"/>
    </location>
</feature>
<keyword evidence="3" id="KW-1185">Reference proteome</keyword>
<evidence type="ECO:0000256" key="1">
    <source>
        <dbReference type="SAM" id="MobiDB-lite"/>
    </source>
</evidence>
<dbReference type="Pfam" id="PF11272">
    <property type="entry name" value="DUF3072"/>
    <property type="match status" value="1"/>
</dbReference>
<accession>A0A3N2C6R6</accession>
<dbReference type="RefSeq" id="WP_079706423.1">
    <property type="nucleotide sequence ID" value="NZ_FXAP01000006.1"/>
</dbReference>
<dbReference type="EMBL" id="RKHL01000001">
    <property type="protein sequence ID" value="ROR83198.1"/>
    <property type="molecule type" value="Genomic_DNA"/>
</dbReference>
<name>A0A3N2C6R6_9MICO</name>
<organism evidence="2 3">
    <name type="scientific">Plantibacter flavus</name>
    <dbReference type="NCBI Taxonomy" id="150123"/>
    <lineage>
        <taxon>Bacteria</taxon>
        <taxon>Bacillati</taxon>
        <taxon>Actinomycetota</taxon>
        <taxon>Actinomycetes</taxon>
        <taxon>Micrococcales</taxon>
        <taxon>Microbacteriaceae</taxon>
        <taxon>Plantibacter</taxon>
    </lineage>
</organism>